<dbReference type="RefSeq" id="XP_031931349.1">
    <property type="nucleotide sequence ID" value="XM_032076723.1"/>
</dbReference>
<sequence length="121" mass="14407">MGLSELIFGCYYHFTLKITLCTYTWIHDLPMSSFIFLVLFTLMEFLWYARLIPQVWHGLSYEFLSNVFPMILLLIVLFSCFLAWCNPQLSHFLDANSVLFTITPLESFTFHYLETYFDQSK</sequence>
<evidence type="ECO:0000313" key="2">
    <source>
        <dbReference type="EMBL" id="KAE8368268.1"/>
    </source>
</evidence>
<evidence type="ECO:0000256" key="1">
    <source>
        <dbReference type="SAM" id="Phobius"/>
    </source>
</evidence>
<dbReference type="GeneID" id="43661169"/>
<keyword evidence="1" id="KW-1133">Transmembrane helix</keyword>
<evidence type="ECO:0008006" key="4">
    <source>
        <dbReference type="Google" id="ProtNLM"/>
    </source>
</evidence>
<dbReference type="EMBL" id="ML737586">
    <property type="protein sequence ID" value="KAE8368268.1"/>
    <property type="molecule type" value="Genomic_DNA"/>
</dbReference>
<dbReference type="AlphaFoldDB" id="A0A5N7AG28"/>
<feature type="transmembrane region" description="Helical" evidence="1">
    <location>
        <begin position="33"/>
        <end position="51"/>
    </location>
</feature>
<protein>
    <recommendedName>
        <fullName evidence="4">Transmembrane protein</fullName>
    </recommendedName>
</protein>
<keyword evidence="1" id="KW-0472">Membrane</keyword>
<evidence type="ECO:0000313" key="3">
    <source>
        <dbReference type="Proteomes" id="UP000326268"/>
    </source>
</evidence>
<dbReference type="Proteomes" id="UP000326268">
    <property type="component" value="Unassembled WGS sequence"/>
</dbReference>
<keyword evidence="1" id="KW-0812">Transmembrane</keyword>
<reference evidence="2 3" key="1">
    <citation type="submission" date="2019-04" db="EMBL/GenBank/DDBJ databases">
        <title>Friends and foes A comparative genomics studyof 23 Aspergillus species from section Flavi.</title>
        <authorList>
            <consortium name="DOE Joint Genome Institute"/>
            <person name="Kjaerbolling I."/>
            <person name="Vesth T."/>
            <person name="Frisvad J.C."/>
            <person name="Nybo J.L."/>
            <person name="Theobald S."/>
            <person name="Kildgaard S."/>
            <person name="Isbrandt T."/>
            <person name="Kuo A."/>
            <person name="Sato A."/>
            <person name="Lyhne E.K."/>
            <person name="Kogle M.E."/>
            <person name="Wiebenga A."/>
            <person name="Kun R.S."/>
            <person name="Lubbers R.J."/>
            <person name="Makela M.R."/>
            <person name="Barry K."/>
            <person name="Chovatia M."/>
            <person name="Clum A."/>
            <person name="Daum C."/>
            <person name="Haridas S."/>
            <person name="He G."/>
            <person name="LaButti K."/>
            <person name="Lipzen A."/>
            <person name="Mondo S."/>
            <person name="Riley R."/>
            <person name="Salamov A."/>
            <person name="Simmons B.A."/>
            <person name="Magnuson J.K."/>
            <person name="Henrissat B."/>
            <person name="Mortensen U.H."/>
            <person name="Larsen T.O."/>
            <person name="Devries R.P."/>
            <person name="Grigoriev I.V."/>
            <person name="Machida M."/>
            <person name="Baker S.E."/>
            <person name="Andersen M.R."/>
        </authorList>
    </citation>
    <scope>NUCLEOTIDE SEQUENCE [LARGE SCALE GENOMIC DNA]</scope>
    <source>
        <strain evidence="2 3">CBS 763.97</strain>
    </source>
</reference>
<keyword evidence="3" id="KW-1185">Reference proteome</keyword>
<accession>A0A5N7AG28</accession>
<name>A0A5N7AG28_9EURO</name>
<organism evidence="2 3">
    <name type="scientific">Aspergillus caelatus</name>
    <dbReference type="NCBI Taxonomy" id="61420"/>
    <lineage>
        <taxon>Eukaryota</taxon>
        <taxon>Fungi</taxon>
        <taxon>Dikarya</taxon>
        <taxon>Ascomycota</taxon>
        <taxon>Pezizomycotina</taxon>
        <taxon>Eurotiomycetes</taxon>
        <taxon>Eurotiomycetidae</taxon>
        <taxon>Eurotiales</taxon>
        <taxon>Aspergillaceae</taxon>
        <taxon>Aspergillus</taxon>
        <taxon>Aspergillus subgen. Circumdati</taxon>
    </lineage>
</organism>
<gene>
    <name evidence="2" type="ORF">BDV27DRAFT_47952</name>
</gene>
<proteinExistence type="predicted"/>
<feature type="transmembrane region" description="Helical" evidence="1">
    <location>
        <begin position="63"/>
        <end position="84"/>
    </location>
</feature>